<dbReference type="InterPro" id="IPR014710">
    <property type="entry name" value="RmlC-like_jellyroll"/>
</dbReference>
<sequence>MASLIQKIGRLAVQAFNRDSSTSLQMKRSCIKQLEELVSTVTSADLAIDPALLQDDHSQNSNRGCFRADGRAPVIYMQLYEDSDVNICVFILRRGVRMPMHDHPGMQGLLKVVHGRIKVQSYTLLSEAGPRNLHCALKHAPVERTYLHPPISLSPDRENLHEIVSVDGPAAFLDILSPPYGEDRRLGFERDCHYFREVDVTTMDFLSDLDESKTWLTPIPSPSDFWCDQAEYRGPPLKGVIERGKKWRRYNRKLTTKK</sequence>
<dbReference type="RefSeq" id="XP_047738658.1">
    <property type="nucleotide sequence ID" value="XM_047882702.1"/>
</dbReference>
<evidence type="ECO:0000256" key="2">
    <source>
        <dbReference type="ARBA" id="ARBA00023002"/>
    </source>
</evidence>
<dbReference type="InterPro" id="IPR012864">
    <property type="entry name" value="PCO/ADO"/>
</dbReference>
<dbReference type="Gene3D" id="2.60.120.10">
    <property type="entry name" value="Jelly Rolls"/>
    <property type="match status" value="1"/>
</dbReference>
<accession>A0A979FPU3</accession>
<keyword evidence="5" id="KW-0223">Dioxygenase</keyword>
<protein>
    <submittedName>
        <fullName evidence="5">2-aminoethanethiol dioxygenase</fullName>
    </submittedName>
</protein>
<organism evidence="4 5">
    <name type="scientific">Hyalella azteca</name>
    <name type="common">Amphipod</name>
    <dbReference type="NCBI Taxonomy" id="294128"/>
    <lineage>
        <taxon>Eukaryota</taxon>
        <taxon>Metazoa</taxon>
        <taxon>Ecdysozoa</taxon>
        <taxon>Arthropoda</taxon>
        <taxon>Crustacea</taxon>
        <taxon>Multicrustacea</taxon>
        <taxon>Malacostraca</taxon>
        <taxon>Eumalacostraca</taxon>
        <taxon>Peracarida</taxon>
        <taxon>Amphipoda</taxon>
        <taxon>Senticaudata</taxon>
        <taxon>Talitrida</taxon>
        <taxon>Talitroidea</taxon>
        <taxon>Hyalellidae</taxon>
        <taxon>Hyalella</taxon>
    </lineage>
</organism>
<name>A0A979FPU3_HYAAZ</name>
<dbReference type="Pfam" id="PF07847">
    <property type="entry name" value="PCO_ADO"/>
    <property type="match status" value="1"/>
</dbReference>
<evidence type="ECO:0000256" key="3">
    <source>
        <dbReference type="ARBA" id="ARBA00023004"/>
    </source>
</evidence>
<dbReference type="PANTHER" id="PTHR22966">
    <property type="entry name" value="2-AMINOETHANETHIOL DIOXYGENASE"/>
    <property type="match status" value="1"/>
</dbReference>
<keyword evidence="1" id="KW-0479">Metal-binding</keyword>
<gene>
    <name evidence="5" type="primary">LOC108674529</name>
</gene>
<dbReference type="OrthoDB" id="271433at2759"/>
<dbReference type="InterPro" id="IPR011051">
    <property type="entry name" value="RmlC_Cupin_sf"/>
</dbReference>
<evidence type="ECO:0000313" key="4">
    <source>
        <dbReference type="Proteomes" id="UP000694843"/>
    </source>
</evidence>
<dbReference type="Proteomes" id="UP000694843">
    <property type="component" value="Unplaced"/>
</dbReference>
<keyword evidence="3" id="KW-0408">Iron</keyword>
<dbReference type="OMA" id="HFWCGGE"/>
<dbReference type="KEGG" id="hazt:108674529"/>
<dbReference type="AlphaFoldDB" id="A0A979FPU3"/>
<keyword evidence="4" id="KW-1185">Reference proteome</keyword>
<proteinExistence type="predicted"/>
<evidence type="ECO:0000256" key="1">
    <source>
        <dbReference type="ARBA" id="ARBA00022723"/>
    </source>
</evidence>
<dbReference type="GO" id="GO:0005739">
    <property type="term" value="C:mitochondrion"/>
    <property type="evidence" value="ECO:0007669"/>
    <property type="project" value="TreeGrafter"/>
</dbReference>
<dbReference type="GO" id="GO:0046872">
    <property type="term" value="F:metal ion binding"/>
    <property type="evidence" value="ECO:0007669"/>
    <property type="project" value="UniProtKB-KW"/>
</dbReference>
<dbReference type="GO" id="GO:0016702">
    <property type="term" value="F:oxidoreductase activity, acting on single donors with incorporation of molecular oxygen, incorporation of two atoms of oxygen"/>
    <property type="evidence" value="ECO:0007669"/>
    <property type="project" value="InterPro"/>
</dbReference>
<dbReference type="PANTHER" id="PTHR22966:SF61">
    <property type="entry name" value="2-AMINOETHANETHIOL DIOXYGENASE"/>
    <property type="match status" value="1"/>
</dbReference>
<reference evidence="5" key="1">
    <citation type="submission" date="2025-08" db="UniProtKB">
        <authorList>
            <consortium name="RefSeq"/>
        </authorList>
    </citation>
    <scope>IDENTIFICATION</scope>
    <source>
        <tissue evidence="5">Whole organism</tissue>
    </source>
</reference>
<evidence type="ECO:0000313" key="5">
    <source>
        <dbReference type="RefSeq" id="XP_047738658.1"/>
    </source>
</evidence>
<dbReference type="SUPFAM" id="SSF51182">
    <property type="entry name" value="RmlC-like cupins"/>
    <property type="match status" value="1"/>
</dbReference>
<dbReference type="CDD" id="cd20289">
    <property type="entry name" value="cupin_ADO"/>
    <property type="match status" value="1"/>
</dbReference>
<keyword evidence="2" id="KW-0560">Oxidoreductase</keyword>
<dbReference type="GeneID" id="108674529"/>